<evidence type="ECO:0000313" key="1">
    <source>
        <dbReference type="EMBL" id="QOY90806.1"/>
    </source>
</evidence>
<dbReference type="GO" id="GO:0004180">
    <property type="term" value="F:carboxypeptidase activity"/>
    <property type="evidence" value="ECO:0007669"/>
    <property type="project" value="UniProtKB-KW"/>
</dbReference>
<reference evidence="1 2" key="1">
    <citation type="submission" date="2020-10" db="EMBL/GenBank/DDBJ databases">
        <title>Complete genome sequence of Paludibaculum fermentans P105T, a facultatively anaerobic acidobacterium capable of dissimilatory Fe(III) reduction.</title>
        <authorList>
            <person name="Dedysh S.N."/>
            <person name="Beletsky A.V."/>
            <person name="Kulichevskaya I.S."/>
            <person name="Mardanov A.V."/>
            <person name="Ravin N.V."/>
        </authorList>
    </citation>
    <scope>NUCLEOTIDE SEQUENCE [LARGE SCALE GENOMIC DNA]</scope>
    <source>
        <strain evidence="1 2">P105</strain>
    </source>
</reference>
<dbReference type="EMBL" id="CP063849">
    <property type="protein sequence ID" value="QOY90806.1"/>
    <property type="molecule type" value="Genomic_DNA"/>
</dbReference>
<dbReference type="RefSeq" id="WP_194452463.1">
    <property type="nucleotide sequence ID" value="NZ_CP063849.1"/>
</dbReference>
<gene>
    <name evidence="1" type="ORF">IRI77_12920</name>
</gene>
<keyword evidence="1" id="KW-0378">Hydrolase</keyword>
<organism evidence="1 2">
    <name type="scientific">Paludibaculum fermentans</name>
    <dbReference type="NCBI Taxonomy" id="1473598"/>
    <lineage>
        <taxon>Bacteria</taxon>
        <taxon>Pseudomonadati</taxon>
        <taxon>Acidobacteriota</taxon>
        <taxon>Terriglobia</taxon>
        <taxon>Bryobacterales</taxon>
        <taxon>Bryobacteraceae</taxon>
        <taxon>Paludibaculum</taxon>
    </lineage>
</organism>
<keyword evidence="2" id="KW-1185">Reference proteome</keyword>
<protein>
    <submittedName>
        <fullName evidence="1">Carboxypeptidase regulatory-like domain-containing protein</fullName>
    </submittedName>
</protein>
<dbReference type="KEGG" id="pfer:IRI77_12920"/>
<dbReference type="Proteomes" id="UP000593892">
    <property type="component" value="Chromosome"/>
</dbReference>
<dbReference type="AlphaFoldDB" id="A0A7S7NW26"/>
<proteinExistence type="predicted"/>
<name>A0A7S7NW26_PALFE</name>
<keyword evidence="1" id="KW-0645">Protease</keyword>
<accession>A0A7S7NW26</accession>
<keyword evidence="1" id="KW-0121">Carboxypeptidase</keyword>
<evidence type="ECO:0000313" key="2">
    <source>
        <dbReference type="Proteomes" id="UP000593892"/>
    </source>
</evidence>
<sequence length="713" mass="78633">MSTLRIPIDASQIADADRKQQKVKVAVQDRKGIKSQVIALDAGKGEVKLDVDPKQTLNIAIGPATASDEDIFHLQTLTSKVSPTQWANADTLAIPALVITPQWWIWWLRWCRTFTIHGRVVCADGSPVPGAEVRAYDVDFFWWWSSSQQVGPAAVTDGAGNFTISFRWCCGWWPWWWWRLRQWRLDDDLIEKIRPVLKLNPAIRFPEPDPIPRLDIASLNPQPLPPLGPLTPTRPTVAGPVLNPGLLASKVLDPSTIPAVRDKLVSILPHVPELEKLRIWPWWPWNPWFDCNPDIIFRVTQPCGSGPAKVVFAENVFQTRWDIPTNLNVTLVANSQACCLPHDDGQPEGDCSLFTSVCGDPGIPVTTIGKTGVTAGYFDPGGRDRPFSESVSFYGLFGSSAQADFYEIESTPHGSAAWAPVPAGSLIDLWRGYFDATLPWPNQFVFPTFPVIDFGGIHVYESRHHYELTHPAAWGNAIAGRVWSNNINVMANIQTKGFFSDGAYDFRVIGYRADAAGNPDLATRKVMDGCGGHAENNLLTLRLDNRVVGPQVPNTVHVDTTEPDCGINSVRIGGAAVLPCGAQQLQHGVPLEIDFFVTDPDGHLDHYDLVVKYDLGSIKNLLSVADVGAFSLTPLVGGPQGPDYANAIAAPQSAVRPTWKGGTMRLHVNDASLVFPKTCCYLLELTVWKRNIANCDGHLSYFNQMHYSFTVTV</sequence>